<organism evidence="9 10">
    <name type="scientific">Luteolibacter soli</name>
    <dbReference type="NCBI Taxonomy" id="3135280"/>
    <lineage>
        <taxon>Bacteria</taxon>
        <taxon>Pseudomonadati</taxon>
        <taxon>Verrucomicrobiota</taxon>
        <taxon>Verrucomicrobiia</taxon>
        <taxon>Verrucomicrobiales</taxon>
        <taxon>Verrucomicrobiaceae</taxon>
        <taxon>Luteolibacter</taxon>
    </lineage>
</organism>
<dbReference type="CDD" id="cd06563">
    <property type="entry name" value="GH20_chitobiase-like"/>
    <property type="match status" value="1"/>
</dbReference>
<evidence type="ECO:0000313" key="10">
    <source>
        <dbReference type="Proteomes" id="UP001371305"/>
    </source>
</evidence>
<dbReference type="InterPro" id="IPR029018">
    <property type="entry name" value="Hex-like_dom2"/>
</dbReference>
<keyword evidence="4" id="KW-0378">Hydrolase</keyword>
<comment type="similarity">
    <text evidence="2">Belongs to the glycosyl hydrolase 20 family.</text>
</comment>
<evidence type="ECO:0000256" key="6">
    <source>
        <dbReference type="SAM" id="SignalP"/>
    </source>
</evidence>
<evidence type="ECO:0000256" key="1">
    <source>
        <dbReference type="ARBA" id="ARBA00001231"/>
    </source>
</evidence>
<feature type="domain" description="Glycoside hydrolase family 20 catalytic" evidence="7">
    <location>
        <begin position="148"/>
        <end position="501"/>
    </location>
</feature>
<proteinExistence type="inferred from homology"/>
<feature type="signal peptide" evidence="6">
    <location>
        <begin position="1"/>
        <end position="17"/>
    </location>
</feature>
<dbReference type="InterPro" id="IPR015883">
    <property type="entry name" value="Glyco_hydro_20_cat"/>
</dbReference>
<comment type="catalytic activity">
    <reaction evidence="1">
        <text>Hydrolysis of terminal non-reducing N-acetyl-D-hexosamine residues in N-acetyl-beta-D-hexosaminides.</text>
        <dbReference type="EC" id="3.2.1.52"/>
    </reaction>
</comment>
<dbReference type="SUPFAM" id="SSF51445">
    <property type="entry name" value="(Trans)glycosidases"/>
    <property type="match status" value="1"/>
</dbReference>
<dbReference type="InterPro" id="IPR015882">
    <property type="entry name" value="HEX_bac_N"/>
</dbReference>
<name>A0ABU9AN35_9BACT</name>
<feature type="domain" description="Beta-hexosaminidase bacterial type N-terminal" evidence="8">
    <location>
        <begin position="21"/>
        <end position="144"/>
    </location>
</feature>
<evidence type="ECO:0000259" key="8">
    <source>
        <dbReference type="Pfam" id="PF02838"/>
    </source>
</evidence>
<dbReference type="InterPro" id="IPR025705">
    <property type="entry name" value="Beta_hexosaminidase_sua/sub"/>
</dbReference>
<dbReference type="PANTHER" id="PTHR22600:SF57">
    <property type="entry name" value="BETA-N-ACETYLHEXOSAMINIDASE"/>
    <property type="match status" value="1"/>
</dbReference>
<dbReference type="EC" id="3.2.1.52" evidence="3"/>
<sequence length="665" mass="74548">MRKALAALALLSASVTAADLPLIPLPKEMTAGEGSFPVTAETGIRFDAALANEAKLLSSELKTRTGNEPKTVREELRIMLQSEIRIDLDNTLALEPGGYTLEATPKTVVIKGKDADGAWNGTRTLLQLLPLEGDKSIPAVSIKDEPRFGWRGMHLDVGRHFFPVENVKGFIDWLAFHKLNTFHWHLTEDQGWRIEIKKYPKLTEVGAWRDSSPLYGNRNSDDGKRYGGFYTQEQIKEVVAYAKERHITIVPEIDMPGHMAAAIAAYPEFGNSDVPNYAPKVMNRWGVHPYTLAPTEETFRFVDDVLTELCALFPSEYIHIGGDEAPKGQWEQSPRVKELMKKEGLKNGHDVQSYFIKRVEKILDKKGRKLVGWDEIREGGLAPSATVMCWQGDAVKAAVDSVREGHDVVMAPNQRLYFDHYQRPEKSELAKGAEFETIGGFRPVSNVYDYEPVPTGLTPEQQKHVLGVQGQLWTEYMHDWKKVEYMAFPRIAALAEVAWTPEEKKNYGSFRGRLDGIMKFYDAAKVNRGEPYDPPKRETADGSTVTTSLGIYQEHWPEFAFDGKPETFFWANRELKENDHFTVAFKGPKTGKVTVKTGGAASQNGDKLEGGVLEASPDGGTWIEIAEFEDGVANASLPSGTKQLRIRVTKPQKNWLIIEEIQIQP</sequence>
<keyword evidence="10" id="KW-1185">Reference proteome</keyword>
<dbReference type="PRINTS" id="PR00738">
    <property type="entry name" value="GLHYDRLASE20"/>
</dbReference>
<dbReference type="Proteomes" id="UP001371305">
    <property type="component" value="Unassembled WGS sequence"/>
</dbReference>
<evidence type="ECO:0000256" key="3">
    <source>
        <dbReference type="ARBA" id="ARBA00012663"/>
    </source>
</evidence>
<evidence type="ECO:0000256" key="2">
    <source>
        <dbReference type="ARBA" id="ARBA00006285"/>
    </source>
</evidence>
<evidence type="ECO:0000256" key="5">
    <source>
        <dbReference type="ARBA" id="ARBA00023295"/>
    </source>
</evidence>
<dbReference type="Gene3D" id="3.30.379.10">
    <property type="entry name" value="Chitobiase/beta-hexosaminidase domain 2-like"/>
    <property type="match status" value="1"/>
</dbReference>
<dbReference type="RefSeq" id="WP_341402528.1">
    <property type="nucleotide sequence ID" value="NZ_JBBUKT010000001.1"/>
</dbReference>
<gene>
    <name evidence="9" type="ORF">WKV53_01295</name>
</gene>
<dbReference type="Pfam" id="PF02838">
    <property type="entry name" value="Glyco_hydro_20b"/>
    <property type="match status" value="1"/>
</dbReference>
<dbReference type="Pfam" id="PF00728">
    <property type="entry name" value="Glyco_hydro_20"/>
    <property type="match status" value="1"/>
</dbReference>
<protein>
    <recommendedName>
        <fullName evidence="3">beta-N-acetylhexosaminidase</fullName>
        <ecNumber evidence="3">3.2.1.52</ecNumber>
    </recommendedName>
</protein>
<accession>A0ABU9AN35</accession>
<feature type="chain" id="PRO_5045766484" description="beta-N-acetylhexosaminidase" evidence="6">
    <location>
        <begin position="18"/>
        <end position="665"/>
    </location>
</feature>
<dbReference type="PANTHER" id="PTHR22600">
    <property type="entry name" value="BETA-HEXOSAMINIDASE"/>
    <property type="match status" value="1"/>
</dbReference>
<dbReference type="InterPro" id="IPR008979">
    <property type="entry name" value="Galactose-bd-like_sf"/>
</dbReference>
<dbReference type="InterPro" id="IPR017853">
    <property type="entry name" value="GH"/>
</dbReference>
<evidence type="ECO:0000259" key="7">
    <source>
        <dbReference type="Pfam" id="PF00728"/>
    </source>
</evidence>
<dbReference type="EMBL" id="JBBUKT010000001">
    <property type="protein sequence ID" value="MEK7949107.1"/>
    <property type="molecule type" value="Genomic_DNA"/>
</dbReference>
<evidence type="ECO:0000313" key="9">
    <source>
        <dbReference type="EMBL" id="MEK7949107.1"/>
    </source>
</evidence>
<dbReference type="SUPFAM" id="SSF49785">
    <property type="entry name" value="Galactose-binding domain-like"/>
    <property type="match status" value="1"/>
</dbReference>
<comment type="caution">
    <text evidence="9">The sequence shown here is derived from an EMBL/GenBank/DDBJ whole genome shotgun (WGS) entry which is preliminary data.</text>
</comment>
<dbReference type="Gene3D" id="2.60.120.260">
    <property type="entry name" value="Galactose-binding domain-like"/>
    <property type="match status" value="1"/>
</dbReference>
<keyword evidence="5" id="KW-0326">Glycosidase</keyword>
<reference evidence="9 10" key="1">
    <citation type="submission" date="2024-04" db="EMBL/GenBank/DDBJ databases">
        <title>Luteolibacter sp. isolated from soil.</title>
        <authorList>
            <person name="An J."/>
        </authorList>
    </citation>
    <scope>NUCLEOTIDE SEQUENCE [LARGE SCALE GENOMIC DNA]</scope>
    <source>
        <strain evidence="9 10">Y139</strain>
    </source>
</reference>
<dbReference type="SUPFAM" id="SSF55545">
    <property type="entry name" value="beta-N-acetylhexosaminidase-like domain"/>
    <property type="match status" value="1"/>
</dbReference>
<evidence type="ECO:0000256" key="4">
    <source>
        <dbReference type="ARBA" id="ARBA00022801"/>
    </source>
</evidence>
<dbReference type="Gene3D" id="3.20.20.80">
    <property type="entry name" value="Glycosidases"/>
    <property type="match status" value="1"/>
</dbReference>
<keyword evidence="6" id="KW-0732">Signal</keyword>